<dbReference type="GO" id="GO:0009279">
    <property type="term" value="C:cell outer membrane"/>
    <property type="evidence" value="ECO:0007669"/>
    <property type="project" value="UniProtKB-SubCell"/>
</dbReference>
<comment type="subcellular location">
    <subcellularLocation>
        <location evidence="1">Cell outer membrane</location>
    </subcellularLocation>
</comment>
<evidence type="ECO:0000313" key="7">
    <source>
        <dbReference type="EMBL" id="MBC8316527.1"/>
    </source>
</evidence>
<evidence type="ECO:0000256" key="4">
    <source>
        <dbReference type="PROSITE-ProRule" id="PRU00473"/>
    </source>
</evidence>
<feature type="signal peptide" evidence="5">
    <location>
        <begin position="1"/>
        <end position="22"/>
    </location>
</feature>
<name>A0A8J6NAY0_9BACT</name>
<dbReference type="PRINTS" id="PR01021">
    <property type="entry name" value="OMPADOMAIN"/>
</dbReference>
<organism evidence="7 8">
    <name type="scientific">Candidatus Desulfobia pelagia</name>
    <dbReference type="NCBI Taxonomy" id="2841692"/>
    <lineage>
        <taxon>Bacteria</taxon>
        <taxon>Pseudomonadati</taxon>
        <taxon>Thermodesulfobacteriota</taxon>
        <taxon>Desulfobulbia</taxon>
        <taxon>Desulfobulbales</taxon>
        <taxon>Desulfobulbaceae</taxon>
        <taxon>Candidatus Desulfobia</taxon>
    </lineage>
</organism>
<dbReference type="PANTHER" id="PTHR30329:SF21">
    <property type="entry name" value="LIPOPROTEIN YIAD-RELATED"/>
    <property type="match status" value="1"/>
</dbReference>
<evidence type="ECO:0000256" key="2">
    <source>
        <dbReference type="ARBA" id="ARBA00023136"/>
    </source>
</evidence>
<gene>
    <name evidence="7" type="ORF">H8E41_01380</name>
</gene>
<feature type="domain" description="OmpA-like" evidence="6">
    <location>
        <begin position="269"/>
        <end position="387"/>
    </location>
</feature>
<dbReference type="Pfam" id="PF00691">
    <property type="entry name" value="OmpA"/>
    <property type="match status" value="1"/>
</dbReference>
<dbReference type="SUPFAM" id="SSF103088">
    <property type="entry name" value="OmpA-like"/>
    <property type="match status" value="1"/>
</dbReference>
<dbReference type="InterPro" id="IPR006665">
    <property type="entry name" value="OmpA-like"/>
</dbReference>
<dbReference type="InterPro" id="IPR006664">
    <property type="entry name" value="OMP_bac"/>
</dbReference>
<evidence type="ECO:0000256" key="5">
    <source>
        <dbReference type="SAM" id="SignalP"/>
    </source>
</evidence>
<evidence type="ECO:0000259" key="6">
    <source>
        <dbReference type="PROSITE" id="PS51123"/>
    </source>
</evidence>
<keyword evidence="3" id="KW-0998">Cell outer membrane</keyword>
<reference evidence="7 8" key="1">
    <citation type="submission" date="2020-08" db="EMBL/GenBank/DDBJ databases">
        <title>Bridging the membrane lipid divide: bacteria of the FCB group superphylum have the potential to synthesize archaeal ether lipids.</title>
        <authorList>
            <person name="Villanueva L."/>
            <person name="Von Meijenfeldt F.A.B."/>
            <person name="Westbye A.B."/>
            <person name="Yadav S."/>
            <person name="Hopmans E.C."/>
            <person name="Dutilh B.E."/>
            <person name="Sinninghe Damste J.S."/>
        </authorList>
    </citation>
    <scope>NUCLEOTIDE SEQUENCE [LARGE SCALE GENOMIC DNA]</scope>
    <source>
        <strain evidence="7">NIOZ-UU47</strain>
    </source>
</reference>
<dbReference type="EMBL" id="JACNJZ010000040">
    <property type="protein sequence ID" value="MBC8316527.1"/>
    <property type="molecule type" value="Genomic_DNA"/>
</dbReference>
<dbReference type="PANTHER" id="PTHR30329">
    <property type="entry name" value="STATOR ELEMENT OF FLAGELLAR MOTOR COMPLEX"/>
    <property type="match status" value="1"/>
</dbReference>
<dbReference type="Proteomes" id="UP000614424">
    <property type="component" value="Unassembled WGS sequence"/>
</dbReference>
<dbReference type="AlphaFoldDB" id="A0A8J6NAY0"/>
<evidence type="ECO:0000313" key="8">
    <source>
        <dbReference type="Proteomes" id="UP000614424"/>
    </source>
</evidence>
<dbReference type="InterPro" id="IPR036737">
    <property type="entry name" value="OmpA-like_sf"/>
</dbReference>
<accession>A0A8J6NAY0</accession>
<dbReference type="PROSITE" id="PS51257">
    <property type="entry name" value="PROKAR_LIPOPROTEIN"/>
    <property type="match status" value="1"/>
</dbReference>
<evidence type="ECO:0000256" key="3">
    <source>
        <dbReference type="ARBA" id="ARBA00023237"/>
    </source>
</evidence>
<proteinExistence type="predicted"/>
<dbReference type="CDD" id="cd07185">
    <property type="entry name" value="OmpA_C-like"/>
    <property type="match status" value="1"/>
</dbReference>
<comment type="caution">
    <text evidence="7">The sequence shown here is derived from an EMBL/GenBank/DDBJ whole genome shotgun (WGS) entry which is preliminary data.</text>
</comment>
<sequence>MKFFNVKQASCLLLALSMSGCAVSHLHPPPPVEKFSSDLMISRLNQGGYLQKTDNLMVVMDALGTSYDGNNRDMYQMVPKIEFGQEILTKMSDTIPPVTHTRALRVFGSEAESFKEDYSLSFGLLDIPPQSIPGIIATKTLPESSISPLALTLDNALFELKEIDGATSLVVMSDGLNVDRNAMLAAKRLKRKYGDSLCIYTILLGDSPEGASHLDSLAELGKCGFDTRADDINNQTAMTDFVEQVFFAKIASVAIAPPAALEHLPKLLPQDKTVSIELNVEFDFDKAAIKPQFHNEIKKVADFMKRYPFTNTMLEGHTDSKGTHAYNDKLSLSRVTSVRQYLIDKFGVDAGRLSVRGAGEREPVASNDTAEGRQRNRRVVAVIKAVMKEFRAE</sequence>
<evidence type="ECO:0000256" key="1">
    <source>
        <dbReference type="ARBA" id="ARBA00004442"/>
    </source>
</evidence>
<keyword evidence="5" id="KW-0732">Signal</keyword>
<protein>
    <submittedName>
        <fullName evidence="7">OmpA family protein</fullName>
    </submittedName>
</protein>
<dbReference type="InterPro" id="IPR050330">
    <property type="entry name" value="Bact_OuterMem_StrucFunc"/>
</dbReference>
<dbReference type="Gene3D" id="3.30.1330.60">
    <property type="entry name" value="OmpA-like domain"/>
    <property type="match status" value="1"/>
</dbReference>
<feature type="chain" id="PRO_5035322580" evidence="5">
    <location>
        <begin position="23"/>
        <end position="393"/>
    </location>
</feature>
<dbReference type="PROSITE" id="PS51123">
    <property type="entry name" value="OMPA_2"/>
    <property type="match status" value="1"/>
</dbReference>
<keyword evidence="2 4" id="KW-0472">Membrane</keyword>